<comment type="caution">
    <text evidence="4">The sequence shown here is derived from an EMBL/GenBank/DDBJ whole genome shotgun (WGS) entry which is preliminary data.</text>
</comment>
<dbReference type="GO" id="GO:0005524">
    <property type="term" value="F:ATP binding"/>
    <property type="evidence" value="ECO:0007669"/>
    <property type="project" value="InterPro"/>
</dbReference>
<feature type="domain" description="Bacterial type II secretion system protein E" evidence="3">
    <location>
        <begin position="396"/>
        <end position="410"/>
    </location>
</feature>
<dbReference type="EMBL" id="JACGWX010000007">
    <property type="protein sequence ID" value="MBA8848776.1"/>
    <property type="molecule type" value="Genomic_DNA"/>
</dbReference>
<feature type="compositionally biased region" description="Pro residues" evidence="2">
    <location>
        <begin position="74"/>
        <end position="108"/>
    </location>
</feature>
<feature type="region of interest" description="Disordered" evidence="2">
    <location>
        <begin position="69"/>
        <end position="139"/>
    </location>
</feature>
<sequence>MTDRPIHEIPIDPEDADLSFLRRAAAHDGRVSPADWDALAAAAGAAPSAVPSAADVVASASALPLNVTQTGMPEVPPSAPPTMPPPMSAAPFTAPPPASAPLNAPPPVASSSLNAPPPVGGTPYSAPPPVAAPGSVGGPRPVAASAPPIMPSGASASHIEPVVPLPASTARADWSPSEWEEPTKAPASAAAPTVRHTDSKGDPELLAALHELIASRGSDLHVSKNAPPMVRIDGTLRPVQSTGSWDADRVARALYSIVTPAQMAHFEEKQELDFAFPLTEQSRFRVNFYRQRGTIGAAFRLIPTEIKRLEDLGVPEVVGRFSTLPRGLVLITGPTGSGKSTTLAALVDIVNETRSDHIMTVEDPIEFVHRNKKALVNQREVGADTQSFQNALKHVLRQDPDVILIGELRDLETISTALTAAETGHLVFATLHTQDAGQTIDRIIDVFPPHQQGQVRQQLAATLQGVVCQTLVKKATGQGRAVATEVLVATPAIANLIREGKTYQIGSAMQAGRGAGMHTMDQHLAELVNAGTITITAAREKAHDLDTLQRLVTRQDGAAFDPAADFDHMHAAGGQ</sequence>
<dbReference type="Gene3D" id="3.30.450.90">
    <property type="match status" value="1"/>
</dbReference>
<organism evidence="4 5">
    <name type="scientific">Microcella alkalica</name>
    <dbReference type="NCBI Taxonomy" id="355930"/>
    <lineage>
        <taxon>Bacteria</taxon>
        <taxon>Bacillati</taxon>
        <taxon>Actinomycetota</taxon>
        <taxon>Actinomycetes</taxon>
        <taxon>Micrococcales</taxon>
        <taxon>Microbacteriaceae</taxon>
        <taxon>Microcella</taxon>
    </lineage>
</organism>
<dbReference type="AlphaFoldDB" id="A0A839EC55"/>
<dbReference type="InterPro" id="IPR003593">
    <property type="entry name" value="AAA+_ATPase"/>
</dbReference>
<dbReference type="InterPro" id="IPR001482">
    <property type="entry name" value="T2SS/T4SS_dom"/>
</dbReference>
<comment type="similarity">
    <text evidence="1">Belongs to the GSP E family.</text>
</comment>
<dbReference type="InterPro" id="IPR006321">
    <property type="entry name" value="PilT/PilU"/>
</dbReference>
<evidence type="ECO:0000313" key="4">
    <source>
        <dbReference type="EMBL" id="MBA8848776.1"/>
    </source>
</evidence>
<evidence type="ECO:0000256" key="2">
    <source>
        <dbReference type="SAM" id="MobiDB-lite"/>
    </source>
</evidence>
<evidence type="ECO:0000256" key="1">
    <source>
        <dbReference type="ARBA" id="ARBA00006611"/>
    </source>
</evidence>
<dbReference type="PROSITE" id="PS00662">
    <property type="entry name" value="T2SP_E"/>
    <property type="match status" value="1"/>
</dbReference>
<dbReference type="SUPFAM" id="SSF52540">
    <property type="entry name" value="P-loop containing nucleoside triphosphate hydrolases"/>
    <property type="match status" value="1"/>
</dbReference>
<keyword evidence="5" id="KW-1185">Reference proteome</keyword>
<proteinExistence type="inferred from homology"/>
<feature type="compositionally biased region" description="Pro residues" evidence="2">
    <location>
        <begin position="115"/>
        <end position="131"/>
    </location>
</feature>
<dbReference type="SMART" id="SM00382">
    <property type="entry name" value="AAA"/>
    <property type="match status" value="1"/>
</dbReference>
<dbReference type="InterPro" id="IPR027417">
    <property type="entry name" value="P-loop_NTPase"/>
</dbReference>
<feature type="region of interest" description="Disordered" evidence="2">
    <location>
        <begin position="176"/>
        <end position="198"/>
    </location>
</feature>
<dbReference type="GO" id="GO:0016887">
    <property type="term" value="F:ATP hydrolysis activity"/>
    <property type="evidence" value="ECO:0007669"/>
    <property type="project" value="InterPro"/>
</dbReference>
<dbReference type="Pfam" id="PF00437">
    <property type="entry name" value="T2SSE"/>
    <property type="match status" value="1"/>
</dbReference>
<evidence type="ECO:0000313" key="5">
    <source>
        <dbReference type="Proteomes" id="UP000585905"/>
    </source>
</evidence>
<dbReference type="InterPro" id="IPR050921">
    <property type="entry name" value="T4SS_GSP_E_ATPase"/>
</dbReference>
<dbReference type="NCBIfam" id="TIGR01420">
    <property type="entry name" value="pilT_fam"/>
    <property type="match status" value="1"/>
</dbReference>
<dbReference type="RefSeq" id="WP_281364416.1">
    <property type="nucleotide sequence ID" value="NZ_BAAAOV010000001.1"/>
</dbReference>
<dbReference type="Gene3D" id="3.40.50.300">
    <property type="entry name" value="P-loop containing nucleotide triphosphate hydrolases"/>
    <property type="match status" value="1"/>
</dbReference>
<dbReference type="Proteomes" id="UP000585905">
    <property type="component" value="Unassembled WGS sequence"/>
</dbReference>
<dbReference type="CDD" id="cd01131">
    <property type="entry name" value="PilT"/>
    <property type="match status" value="1"/>
</dbReference>
<gene>
    <name evidence="4" type="ORF">FHX53_002390</name>
</gene>
<accession>A0A839EC55</accession>
<dbReference type="PANTHER" id="PTHR30486">
    <property type="entry name" value="TWITCHING MOTILITY PROTEIN PILT"/>
    <property type="match status" value="1"/>
</dbReference>
<protein>
    <submittedName>
        <fullName evidence="4">Twitching motility protein PilT</fullName>
    </submittedName>
</protein>
<evidence type="ECO:0000259" key="3">
    <source>
        <dbReference type="PROSITE" id="PS00662"/>
    </source>
</evidence>
<name>A0A839EC55_9MICO</name>
<reference evidence="4 5" key="1">
    <citation type="submission" date="2020-07" db="EMBL/GenBank/DDBJ databases">
        <title>Sequencing the genomes of 1000 actinobacteria strains.</title>
        <authorList>
            <person name="Klenk H.-P."/>
        </authorList>
    </citation>
    <scope>NUCLEOTIDE SEQUENCE [LARGE SCALE GENOMIC DNA]</scope>
    <source>
        <strain evidence="4 5">DSM 19663</strain>
    </source>
</reference>